<dbReference type="RefSeq" id="WP_267653887.1">
    <property type="nucleotide sequence ID" value="NZ_JAOVZR010000001.1"/>
</dbReference>
<dbReference type="EMBL" id="JAOVZR010000001">
    <property type="protein sequence ID" value="MCY0148316.1"/>
    <property type="molecule type" value="Genomic_DNA"/>
</dbReference>
<dbReference type="InterPro" id="IPR035421">
    <property type="entry name" value="Terminase_6C"/>
</dbReference>
<gene>
    <name evidence="3" type="primary">terL</name>
    <name evidence="3" type="ORF">OEG84_11490</name>
</gene>
<evidence type="ECO:0000313" key="3">
    <source>
        <dbReference type="EMBL" id="MCY0148316.1"/>
    </source>
</evidence>
<feature type="domain" description="Terminase large subunit gp17-like C-terminal" evidence="2">
    <location>
        <begin position="355"/>
        <end position="495"/>
    </location>
</feature>
<proteinExistence type="predicted"/>
<keyword evidence="4" id="KW-1185">Reference proteome</keyword>
<dbReference type="Pfam" id="PF17289">
    <property type="entry name" value="Terminase_6C"/>
    <property type="match status" value="1"/>
</dbReference>
<keyword evidence="1" id="KW-1188">Viral release from host cell</keyword>
<evidence type="ECO:0000259" key="2">
    <source>
        <dbReference type="Pfam" id="PF17289"/>
    </source>
</evidence>
<dbReference type="InterPro" id="IPR006517">
    <property type="entry name" value="Phage_terminase_lsu-like_C"/>
</dbReference>
<dbReference type="NCBIfam" id="TIGR01630">
    <property type="entry name" value="psiM2_ORF9"/>
    <property type="match status" value="1"/>
</dbReference>
<reference evidence="3" key="1">
    <citation type="submission" date="2022-10" db="EMBL/GenBank/DDBJ databases">
        <title>Hoeflea sp. G2-23, isolated from marine algae.</title>
        <authorList>
            <person name="Kristyanto S."/>
            <person name="Kim J.M."/>
            <person name="Jeon C.O."/>
        </authorList>
    </citation>
    <scope>NUCLEOTIDE SEQUENCE</scope>
    <source>
        <strain evidence="3">G2-23</strain>
    </source>
</reference>
<sequence length="542" mass="61117">MPRPNEINPKTGKRYNFVDPEKQLAAMKSQLKAAKRLEAALKARDSLLEYTKFTMPDPLNMNDFTKSRYEPELFHEAVASDLTKLIDGTLGTDQIIFCMPPRHGKTQLSTKSITAWVSGKYPEWDIGVASYSDTMANDMGADTRAILQSAQHKTVFPDYKLRRGGNAKDNIQTDKGGRLVFVGRGGALTGRGMNLGIGDDLFKDHEEARSQTIRDAAWNWFTKVFMTRRMGRKIVILTMTRWHSDDIIGRLTDPENPCYNAIEAKKWKIIRLPAIAEEDDPLGRKEGEALWPARYDLDFLQSQQRLDPLGFAALYQQRPTVADGILFRRETLQYYTPADLPDDLRFYCASDHAVGTKQRNDPSCFIKVGVDRQDNIYLIDCIWRRMASDAAVEAMLAMGSGNMKPLLWWAERGHISKSIGPFLYKRMQETGKYINIVEVTPAVDKEQRAQSIAARVAMGKVYFPKVSWWTEKAVDEMLAFPNGTRDDFVDALAYIGLGLGSQFGPSSGKSGRAAPKEGTFAWVKRNEEWHAARKRAASNGGF</sequence>
<evidence type="ECO:0000256" key="1">
    <source>
        <dbReference type="ARBA" id="ARBA00022612"/>
    </source>
</evidence>
<name>A0ABT3Z951_9HYPH</name>
<organism evidence="3 4">
    <name type="scientific">Hoeflea algicola</name>
    <dbReference type="NCBI Taxonomy" id="2983763"/>
    <lineage>
        <taxon>Bacteria</taxon>
        <taxon>Pseudomonadati</taxon>
        <taxon>Pseudomonadota</taxon>
        <taxon>Alphaproteobacteria</taxon>
        <taxon>Hyphomicrobiales</taxon>
        <taxon>Rhizobiaceae</taxon>
        <taxon>Hoeflea</taxon>
    </lineage>
</organism>
<evidence type="ECO:0000313" key="4">
    <source>
        <dbReference type="Proteomes" id="UP001073227"/>
    </source>
</evidence>
<dbReference type="Pfam" id="PF03237">
    <property type="entry name" value="Terminase_6N"/>
    <property type="match status" value="1"/>
</dbReference>
<protein>
    <submittedName>
        <fullName evidence="3">Phage terminase large subunit</fullName>
    </submittedName>
</protein>
<dbReference type="Proteomes" id="UP001073227">
    <property type="component" value="Unassembled WGS sequence"/>
</dbReference>
<comment type="caution">
    <text evidence="3">The sequence shown here is derived from an EMBL/GenBank/DDBJ whole genome shotgun (WGS) entry which is preliminary data.</text>
</comment>
<accession>A0ABT3Z951</accession>